<proteinExistence type="predicted"/>
<feature type="transmembrane region" description="Helical" evidence="1">
    <location>
        <begin position="7"/>
        <end position="30"/>
    </location>
</feature>
<protein>
    <submittedName>
        <fullName evidence="2">Uncharacterized protein</fullName>
    </submittedName>
</protein>
<dbReference type="KEGG" id="mefw:F1737_00970"/>
<accession>A0AA97FDA3</accession>
<keyword evidence="1" id="KW-1133">Transmembrane helix</keyword>
<keyword evidence="3" id="KW-1185">Reference proteome</keyword>
<dbReference type="AlphaFoldDB" id="A0AA97FDA3"/>
<dbReference type="RefSeq" id="WP_317136920.1">
    <property type="nucleotide sequence ID" value="NZ_CP043875.1"/>
</dbReference>
<evidence type="ECO:0000313" key="3">
    <source>
        <dbReference type="Proteomes" id="UP001301797"/>
    </source>
</evidence>
<organism evidence="2 3">
    <name type="scientific">Methanochimaera problematica</name>
    <dbReference type="NCBI Taxonomy" id="2609417"/>
    <lineage>
        <taxon>Archaea</taxon>
        <taxon>Methanobacteriati</taxon>
        <taxon>Methanobacteriota</taxon>
        <taxon>Stenosarchaea group</taxon>
        <taxon>Methanomicrobia</taxon>
        <taxon>Methanomicrobiales</taxon>
        <taxon>Methanomicrobiaceae</taxon>
        <taxon>Methanochimaera</taxon>
    </lineage>
</organism>
<evidence type="ECO:0000256" key="1">
    <source>
        <dbReference type="SAM" id="Phobius"/>
    </source>
</evidence>
<reference evidence="2 3" key="1">
    <citation type="submission" date="2019-09" db="EMBL/GenBank/DDBJ databases">
        <title>The complete genome of Methanoplanus sp. FWC-SCC4.</title>
        <authorList>
            <person name="Chen S.-C."/>
            <person name="Zhou Y.-Z."/>
            <person name="Lai M.-C."/>
        </authorList>
    </citation>
    <scope>NUCLEOTIDE SEQUENCE [LARGE SCALE GENOMIC DNA]</scope>
    <source>
        <strain evidence="2 3">FWC-SCC4</strain>
    </source>
</reference>
<keyword evidence="1" id="KW-0472">Membrane</keyword>
<dbReference type="GeneID" id="85228697"/>
<dbReference type="EMBL" id="CP043875">
    <property type="protein sequence ID" value="WOF15351.1"/>
    <property type="molecule type" value="Genomic_DNA"/>
</dbReference>
<name>A0AA97FDA3_9EURY</name>
<sequence length="224" mass="24396">MNENVKTMLVIIAGFAIAVFIAISAIGTVYPDGFLLVASDVKSTYTYDVMIDSSDVISDVTLFLPVSSKKGNSLPGVRIVDGFGYSSGSEMDFELFGAKESMMMKVTSKSIRNGRFGSEADTDVLIDTVSPVLNEYTLNPKSEITKSGDLIFYNSYIYAKFDAKPDTDVKIIISTTGKNEWNVFSAKENSFTDKITVNLKGPVSGWIPVKGEMKAGIGDYSYIL</sequence>
<keyword evidence="1" id="KW-0812">Transmembrane</keyword>
<evidence type="ECO:0000313" key="2">
    <source>
        <dbReference type="EMBL" id="WOF15351.1"/>
    </source>
</evidence>
<dbReference type="Proteomes" id="UP001301797">
    <property type="component" value="Chromosome"/>
</dbReference>
<gene>
    <name evidence="2" type="ORF">F1737_00970</name>
</gene>